<comment type="caution">
    <text evidence="2">The sequence shown here is derived from an EMBL/GenBank/DDBJ whole genome shotgun (WGS) entry which is preliminary data.</text>
</comment>
<reference evidence="3" key="1">
    <citation type="journal article" date="2019" name="Int. J. Syst. Evol. Microbiol.">
        <title>The Global Catalogue of Microorganisms (GCM) 10K type strain sequencing project: providing services to taxonomists for standard genome sequencing and annotation.</title>
        <authorList>
            <consortium name="The Broad Institute Genomics Platform"/>
            <consortium name="The Broad Institute Genome Sequencing Center for Infectious Disease"/>
            <person name="Wu L."/>
            <person name="Ma J."/>
        </authorList>
    </citation>
    <scope>NUCLEOTIDE SEQUENCE [LARGE SCALE GENOMIC DNA]</scope>
    <source>
        <strain evidence="3">JCM 14718</strain>
    </source>
</reference>
<gene>
    <name evidence="2" type="ORF">GCM10009765_04210</name>
</gene>
<sequence>MRTARLIAATGCALTAVGLCAATAMPAAAAEQTSQAEQVGQSGVHLQIVKATIGPNGIGPGSCSDASAIGFLTGVETGAPWWYCFSGHGTLNEKVSDVSEYKSSYGAAGQFTISFAPGYNCQTVRIFYHNNSEDYSPAVNVCQITLD</sequence>
<name>A0ABN2FS55_9ACTN</name>
<dbReference type="EMBL" id="BAAANY010000001">
    <property type="protein sequence ID" value="GAA1657900.1"/>
    <property type="molecule type" value="Genomic_DNA"/>
</dbReference>
<evidence type="ECO:0000256" key="1">
    <source>
        <dbReference type="SAM" id="SignalP"/>
    </source>
</evidence>
<feature type="signal peptide" evidence="1">
    <location>
        <begin position="1"/>
        <end position="29"/>
    </location>
</feature>
<accession>A0ABN2FS55</accession>
<keyword evidence="3" id="KW-1185">Reference proteome</keyword>
<evidence type="ECO:0008006" key="4">
    <source>
        <dbReference type="Google" id="ProtNLM"/>
    </source>
</evidence>
<protein>
    <recommendedName>
        <fullName evidence="4">Secreted protein</fullName>
    </recommendedName>
</protein>
<feature type="chain" id="PRO_5046452606" description="Secreted protein" evidence="1">
    <location>
        <begin position="30"/>
        <end position="147"/>
    </location>
</feature>
<evidence type="ECO:0000313" key="3">
    <source>
        <dbReference type="Proteomes" id="UP001500618"/>
    </source>
</evidence>
<dbReference type="Proteomes" id="UP001500618">
    <property type="component" value="Unassembled WGS sequence"/>
</dbReference>
<keyword evidence="1" id="KW-0732">Signal</keyword>
<dbReference type="RefSeq" id="WP_344306559.1">
    <property type="nucleotide sequence ID" value="NZ_BAAANY010000001.1"/>
</dbReference>
<organism evidence="2 3">
    <name type="scientific">Fodinicola feengrottensis</name>
    <dbReference type="NCBI Taxonomy" id="435914"/>
    <lineage>
        <taxon>Bacteria</taxon>
        <taxon>Bacillati</taxon>
        <taxon>Actinomycetota</taxon>
        <taxon>Actinomycetes</taxon>
        <taxon>Mycobacteriales</taxon>
        <taxon>Fodinicola</taxon>
    </lineage>
</organism>
<evidence type="ECO:0000313" key="2">
    <source>
        <dbReference type="EMBL" id="GAA1657900.1"/>
    </source>
</evidence>
<proteinExistence type="predicted"/>